<comment type="caution">
    <text evidence="1">The sequence shown here is derived from an EMBL/GenBank/DDBJ whole genome shotgun (WGS) entry which is preliminary data.</text>
</comment>
<dbReference type="Proteomes" id="UP000237347">
    <property type="component" value="Unassembled WGS sequence"/>
</dbReference>
<proteinExistence type="predicted"/>
<keyword evidence="2" id="KW-1185">Reference proteome</keyword>
<dbReference type="EMBL" id="PKMF04000084">
    <property type="protein sequence ID" value="KAK7851665.1"/>
    <property type="molecule type" value="Genomic_DNA"/>
</dbReference>
<protein>
    <submittedName>
        <fullName evidence="1">Uncharacterized protein</fullName>
    </submittedName>
</protein>
<name>A0AAW0LKM1_QUESU</name>
<dbReference type="AlphaFoldDB" id="A0AAW0LKM1"/>
<evidence type="ECO:0000313" key="1">
    <source>
        <dbReference type="EMBL" id="KAK7851665.1"/>
    </source>
</evidence>
<evidence type="ECO:0000313" key="2">
    <source>
        <dbReference type="Proteomes" id="UP000237347"/>
    </source>
</evidence>
<gene>
    <name evidence="1" type="ORF">CFP56_041255</name>
</gene>
<reference evidence="1 2" key="1">
    <citation type="journal article" date="2018" name="Sci. Data">
        <title>The draft genome sequence of cork oak.</title>
        <authorList>
            <person name="Ramos A.M."/>
            <person name="Usie A."/>
            <person name="Barbosa P."/>
            <person name="Barros P.M."/>
            <person name="Capote T."/>
            <person name="Chaves I."/>
            <person name="Simoes F."/>
            <person name="Abreu I."/>
            <person name="Carrasquinho I."/>
            <person name="Faro C."/>
            <person name="Guimaraes J.B."/>
            <person name="Mendonca D."/>
            <person name="Nobrega F."/>
            <person name="Rodrigues L."/>
            <person name="Saibo N.J.M."/>
            <person name="Varela M.C."/>
            <person name="Egas C."/>
            <person name="Matos J."/>
            <person name="Miguel C.M."/>
            <person name="Oliveira M.M."/>
            <person name="Ricardo C.P."/>
            <person name="Goncalves S."/>
        </authorList>
    </citation>
    <scope>NUCLEOTIDE SEQUENCE [LARGE SCALE GENOMIC DNA]</scope>
    <source>
        <strain evidence="2">cv. HL8</strain>
    </source>
</reference>
<accession>A0AAW0LKM1</accession>
<organism evidence="1 2">
    <name type="scientific">Quercus suber</name>
    <name type="common">Cork oak</name>
    <dbReference type="NCBI Taxonomy" id="58331"/>
    <lineage>
        <taxon>Eukaryota</taxon>
        <taxon>Viridiplantae</taxon>
        <taxon>Streptophyta</taxon>
        <taxon>Embryophyta</taxon>
        <taxon>Tracheophyta</taxon>
        <taxon>Spermatophyta</taxon>
        <taxon>Magnoliopsida</taxon>
        <taxon>eudicotyledons</taxon>
        <taxon>Gunneridae</taxon>
        <taxon>Pentapetalae</taxon>
        <taxon>rosids</taxon>
        <taxon>fabids</taxon>
        <taxon>Fagales</taxon>
        <taxon>Fagaceae</taxon>
        <taxon>Quercus</taxon>
    </lineage>
</organism>
<sequence>MALGFYGWVGIPIRTVTGSEEANPKCQEFRKKGLDHYELLGQLFNTSIVTRFLQSSSAQPALNSDKEQELDERFLSAGVYVHLEADSGDDIEELATLVEQQSKCVENHIAQPKHSKGKKKGKTLGKMTEAIKRFTEVSKARLIANESRKQTGLGIVMRSLKQCGQIIEPNMVEHRKQSSRSTL</sequence>